<proteinExistence type="predicted"/>
<accession>A0A1V9ZKP3</accession>
<sequence length="595" mass="65926">MALNQAEEAGDDSTSSASAIPETDAVFPAPSSCIANLNKQLRELETRYHRTRVQLEKTTLKVRKGVIRCLSPAQSDAMAAEVRKMRQEHKSLEKELAKKSLLLERLASDKKQIEAQAIANRDYAKRIEQKLAMGAKGQAAATRHAEMVTRIQDLDKQRHENLATLEAKDDQIKDLSAKISILKRSLDLRIRELGLDGNLHNGIIFEIARLQEANTSLALQLALEVDQSVTLKNIIAEKDTEITELECARIDAERQVARQESAVADVQKLLEAAKTDVAALQDEKQMLLGYVQDQAVKLLRGEAAMKRQAQSHKQALEAVELELQRRTNTIAEMTQKAAEAQAGYDKLMQAYSVTQETITHERSSSEALRELLEEKTSQLDATMAELRTVQEESDARALHQGALESTCAAQGASLAQLQQQIEELAQRCAGLEEQNRAQAASTRALQDEMERSLVDLESVTRERNEAARAMNEAVTISATAMDEQQLLQEKVEAQATQIDRLKQSKALLQNAMLEQLAALRKQLQLERVARMTAEAKLSRPPGPPPPPEPSSPAPEAPPVAPKSPLPPRPPSPARVHRPYILLEPEPTITLEDLIH</sequence>
<protein>
    <submittedName>
        <fullName evidence="3">Uncharacterized protein</fullName>
    </submittedName>
</protein>
<gene>
    <name evidence="3" type="ORF">ACHHYP_08318</name>
</gene>
<feature type="coiled-coil region" evidence="1">
    <location>
        <begin position="34"/>
        <end position="116"/>
    </location>
</feature>
<reference evidence="3 4" key="1">
    <citation type="journal article" date="2014" name="Genome Biol. Evol.">
        <title>The secreted proteins of Achlya hypogyna and Thraustotheca clavata identify the ancestral oomycete secretome and reveal gene acquisitions by horizontal gene transfer.</title>
        <authorList>
            <person name="Misner I."/>
            <person name="Blouin N."/>
            <person name="Leonard G."/>
            <person name="Richards T.A."/>
            <person name="Lane C.E."/>
        </authorList>
    </citation>
    <scope>NUCLEOTIDE SEQUENCE [LARGE SCALE GENOMIC DNA]</scope>
    <source>
        <strain evidence="3 4">ATCC 48635</strain>
    </source>
</reference>
<keyword evidence="4" id="KW-1185">Reference proteome</keyword>
<organism evidence="3 4">
    <name type="scientific">Achlya hypogyna</name>
    <name type="common">Oomycete</name>
    <name type="synonym">Protoachlya hypogyna</name>
    <dbReference type="NCBI Taxonomy" id="1202772"/>
    <lineage>
        <taxon>Eukaryota</taxon>
        <taxon>Sar</taxon>
        <taxon>Stramenopiles</taxon>
        <taxon>Oomycota</taxon>
        <taxon>Saprolegniomycetes</taxon>
        <taxon>Saprolegniales</taxon>
        <taxon>Achlyaceae</taxon>
        <taxon>Achlya</taxon>
    </lineage>
</organism>
<evidence type="ECO:0000313" key="4">
    <source>
        <dbReference type="Proteomes" id="UP000243579"/>
    </source>
</evidence>
<dbReference type="OrthoDB" id="79428at2759"/>
<dbReference type="EMBL" id="JNBR01000082">
    <property type="protein sequence ID" value="OQR98563.1"/>
    <property type="molecule type" value="Genomic_DNA"/>
</dbReference>
<dbReference type="AlphaFoldDB" id="A0A1V9ZKP3"/>
<evidence type="ECO:0000313" key="3">
    <source>
        <dbReference type="EMBL" id="OQR98563.1"/>
    </source>
</evidence>
<feature type="coiled-coil region" evidence="1">
    <location>
        <begin position="484"/>
        <end position="511"/>
    </location>
</feature>
<evidence type="ECO:0000256" key="1">
    <source>
        <dbReference type="SAM" id="Coils"/>
    </source>
</evidence>
<dbReference type="STRING" id="1202772.A0A1V9ZKP3"/>
<evidence type="ECO:0000256" key="2">
    <source>
        <dbReference type="SAM" id="MobiDB-lite"/>
    </source>
</evidence>
<feature type="coiled-coil region" evidence="1">
    <location>
        <begin position="235"/>
        <end position="441"/>
    </location>
</feature>
<name>A0A1V9ZKP3_ACHHY</name>
<feature type="region of interest" description="Disordered" evidence="2">
    <location>
        <begin position="533"/>
        <end position="580"/>
    </location>
</feature>
<feature type="region of interest" description="Disordered" evidence="2">
    <location>
        <begin position="1"/>
        <end position="22"/>
    </location>
</feature>
<keyword evidence="1" id="KW-0175">Coiled coil</keyword>
<comment type="caution">
    <text evidence="3">The sequence shown here is derived from an EMBL/GenBank/DDBJ whole genome shotgun (WGS) entry which is preliminary data.</text>
</comment>
<feature type="compositionally biased region" description="Pro residues" evidence="2">
    <location>
        <begin position="540"/>
        <end position="572"/>
    </location>
</feature>
<dbReference type="Proteomes" id="UP000243579">
    <property type="component" value="Unassembled WGS sequence"/>
</dbReference>